<comment type="caution">
    <text evidence="1">The sequence shown here is derived from an EMBL/GenBank/DDBJ whole genome shotgun (WGS) entry which is preliminary data.</text>
</comment>
<reference evidence="1" key="1">
    <citation type="submission" date="2020-08" db="EMBL/GenBank/DDBJ databases">
        <title>Multicomponent nature underlies the extraordinary mechanical properties of spider dragline silk.</title>
        <authorList>
            <person name="Kono N."/>
            <person name="Nakamura H."/>
            <person name="Mori M."/>
            <person name="Yoshida Y."/>
            <person name="Ohtoshi R."/>
            <person name="Malay A.D."/>
            <person name="Moran D.A.P."/>
            <person name="Tomita M."/>
            <person name="Numata K."/>
            <person name="Arakawa K."/>
        </authorList>
    </citation>
    <scope>NUCLEOTIDE SEQUENCE</scope>
</reference>
<gene>
    <name evidence="1" type="ORF">NPIL_562851</name>
</gene>
<sequence>MRISKFKTLHIRAITAFSKRNIFTPNLPDTIDCTFTSLVYSTLYKQCLMFISIVPGRNRNSYASELVGRISWKKEKALIMMYAKRWLSLIARDKLLDGRFMYAVLNFTAPR</sequence>
<evidence type="ECO:0000313" key="1">
    <source>
        <dbReference type="EMBL" id="GFU33696.1"/>
    </source>
</evidence>
<accession>A0A8X6QM57</accession>
<proteinExistence type="predicted"/>
<protein>
    <submittedName>
        <fullName evidence="1">Uncharacterized protein</fullName>
    </submittedName>
</protein>
<dbReference type="Proteomes" id="UP000887013">
    <property type="component" value="Unassembled WGS sequence"/>
</dbReference>
<evidence type="ECO:0000313" key="2">
    <source>
        <dbReference type="Proteomes" id="UP000887013"/>
    </source>
</evidence>
<dbReference type="AlphaFoldDB" id="A0A8X6QM57"/>
<name>A0A8X6QM57_NEPPI</name>
<organism evidence="1 2">
    <name type="scientific">Nephila pilipes</name>
    <name type="common">Giant wood spider</name>
    <name type="synonym">Nephila maculata</name>
    <dbReference type="NCBI Taxonomy" id="299642"/>
    <lineage>
        <taxon>Eukaryota</taxon>
        <taxon>Metazoa</taxon>
        <taxon>Ecdysozoa</taxon>
        <taxon>Arthropoda</taxon>
        <taxon>Chelicerata</taxon>
        <taxon>Arachnida</taxon>
        <taxon>Araneae</taxon>
        <taxon>Araneomorphae</taxon>
        <taxon>Entelegynae</taxon>
        <taxon>Araneoidea</taxon>
        <taxon>Nephilidae</taxon>
        <taxon>Nephila</taxon>
    </lineage>
</organism>
<keyword evidence="2" id="KW-1185">Reference proteome</keyword>
<dbReference type="EMBL" id="BMAW01083370">
    <property type="protein sequence ID" value="GFU33696.1"/>
    <property type="molecule type" value="Genomic_DNA"/>
</dbReference>
<dbReference type="OrthoDB" id="6463647at2759"/>